<dbReference type="PROSITE" id="PS51197">
    <property type="entry name" value="HTH_RRF2_2"/>
    <property type="match status" value="1"/>
</dbReference>
<gene>
    <name evidence="1" type="ORF">SAMN04488034_103133</name>
</gene>
<dbReference type="RefSeq" id="WP_093113083.1">
    <property type="nucleotide sequence ID" value="NZ_FNGG01000003.1"/>
</dbReference>
<evidence type="ECO:0000313" key="2">
    <source>
        <dbReference type="Proteomes" id="UP000199448"/>
    </source>
</evidence>
<dbReference type="STRING" id="390640.SAMN04488034_103133"/>
<dbReference type="Gene3D" id="1.10.10.10">
    <property type="entry name" value="Winged helix-like DNA-binding domain superfamily/Winged helix DNA-binding domain"/>
    <property type="match status" value="1"/>
</dbReference>
<dbReference type="GO" id="GO:0005829">
    <property type="term" value="C:cytosol"/>
    <property type="evidence" value="ECO:0007669"/>
    <property type="project" value="TreeGrafter"/>
</dbReference>
<dbReference type="AlphaFoldDB" id="A0A1H5MV74"/>
<organism evidence="1 2">
    <name type="scientific">Salinimicrobium catena</name>
    <dbReference type="NCBI Taxonomy" id="390640"/>
    <lineage>
        <taxon>Bacteria</taxon>
        <taxon>Pseudomonadati</taxon>
        <taxon>Bacteroidota</taxon>
        <taxon>Flavobacteriia</taxon>
        <taxon>Flavobacteriales</taxon>
        <taxon>Flavobacteriaceae</taxon>
        <taxon>Salinimicrobium</taxon>
    </lineage>
</organism>
<dbReference type="InterPro" id="IPR036390">
    <property type="entry name" value="WH_DNA-bd_sf"/>
</dbReference>
<dbReference type="InterPro" id="IPR036388">
    <property type="entry name" value="WH-like_DNA-bd_sf"/>
</dbReference>
<dbReference type="GO" id="GO:0003700">
    <property type="term" value="F:DNA-binding transcription factor activity"/>
    <property type="evidence" value="ECO:0007669"/>
    <property type="project" value="TreeGrafter"/>
</dbReference>
<dbReference type="NCBIfam" id="TIGR00738">
    <property type="entry name" value="rrf2_super"/>
    <property type="match status" value="1"/>
</dbReference>
<name>A0A1H5MV74_9FLAO</name>
<dbReference type="PANTHER" id="PTHR33221:SF13">
    <property type="entry name" value="TRANSCRIPTIONAL REGULATOR-RELATED"/>
    <property type="match status" value="1"/>
</dbReference>
<dbReference type="Pfam" id="PF02082">
    <property type="entry name" value="Rrf2"/>
    <property type="match status" value="1"/>
</dbReference>
<reference evidence="1 2" key="1">
    <citation type="submission" date="2016-10" db="EMBL/GenBank/DDBJ databases">
        <authorList>
            <person name="de Groot N.N."/>
        </authorList>
    </citation>
    <scope>NUCLEOTIDE SEQUENCE [LARGE SCALE GENOMIC DNA]</scope>
    <source>
        <strain evidence="1 2">DSM 23553</strain>
    </source>
</reference>
<dbReference type="PANTHER" id="PTHR33221">
    <property type="entry name" value="WINGED HELIX-TURN-HELIX TRANSCRIPTIONAL REGULATOR, RRF2 FAMILY"/>
    <property type="match status" value="1"/>
</dbReference>
<keyword evidence="2" id="KW-1185">Reference proteome</keyword>
<accession>A0A1H5MV74</accession>
<dbReference type="OrthoDB" id="9808360at2"/>
<proteinExistence type="predicted"/>
<dbReference type="SUPFAM" id="SSF46785">
    <property type="entry name" value="Winged helix' DNA-binding domain"/>
    <property type="match status" value="1"/>
</dbReference>
<dbReference type="Proteomes" id="UP000199448">
    <property type="component" value="Unassembled WGS sequence"/>
</dbReference>
<dbReference type="InterPro" id="IPR000944">
    <property type="entry name" value="Tscrpt_reg_Rrf2"/>
</dbReference>
<evidence type="ECO:0000313" key="1">
    <source>
        <dbReference type="EMBL" id="SEE93265.1"/>
    </source>
</evidence>
<sequence length="144" mass="15804">MFSKACEYAIRATVFIASESEKGNRVSLKQIAREIDSPEAFTAKTLQKLSRSGIITSTKGAHGGFHVLPEKMTEIKVSQIVVAIDGDTVYKRCSLGLSDCSEEHPCPFHSRFKPVRTGLQEIVENTNLKDLTSGLISGETFLKV</sequence>
<dbReference type="EMBL" id="FNUG01000003">
    <property type="protein sequence ID" value="SEE93265.1"/>
    <property type="molecule type" value="Genomic_DNA"/>
</dbReference>
<protein>
    <submittedName>
        <fullName evidence="1">Transcriptional regulator, BadM/Rrf2 family</fullName>
    </submittedName>
</protein>